<sequence>MPSKRRKCRRPDVSPATIVAPSEVTAQQLILLSPVKLAISFLDCKSQTFSVVSEEAEINYFPQEEITKAFTESL</sequence>
<organism evidence="1 2">
    <name type="scientific">Dulcicalothrix desertica PCC 7102</name>
    <dbReference type="NCBI Taxonomy" id="232991"/>
    <lineage>
        <taxon>Bacteria</taxon>
        <taxon>Bacillati</taxon>
        <taxon>Cyanobacteriota</taxon>
        <taxon>Cyanophyceae</taxon>
        <taxon>Nostocales</taxon>
        <taxon>Calotrichaceae</taxon>
        <taxon>Dulcicalothrix</taxon>
    </lineage>
</organism>
<evidence type="ECO:0000313" key="2">
    <source>
        <dbReference type="Proteomes" id="UP000271624"/>
    </source>
</evidence>
<proteinExistence type="predicted"/>
<dbReference type="AlphaFoldDB" id="A0A3S1AVE1"/>
<evidence type="ECO:0000313" key="1">
    <source>
        <dbReference type="EMBL" id="RUT09880.1"/>
    </source>
</evidence>
<reference evidence="1" key="2">
    <citation type="journal article" date="2019" name="Genome Biol. Evol.">
        <title>Day and night: Metabolic profiles and evolutionary relationships of six axenic non-marine cyanobacteria.</title>
        <authorList>
            <person name="Will S.E."/>
            <person name="Henke P."/>
            <person name="Boedeker C."/>
            <person name="Huang S."/>
            <person name="Brinkmann H."/>
            <person name="Rohde M."/>
            <person name="Jarek M."/>
            <person name="Friedl T."/>
            <person name="Seufert S."/>
            <person name="Schumacher M."/>
            <person name="Overmann J."/>
            <person name="Neumann-Schaal M."/>
            <person name="Petersen J."/>
        </authorList>
    </citation>
    <scope>NUCLEOTIDE SEQUENCE [LARGE SCALE GENOMIC DNA]</scope>
    <source>
        <strain evidence="1">PCC 7102</strain>
    </source>
</reference>
<name>A0A3S1AVE1_9CYAN</name>
<keyword evidence="2" id="KW-1185">Reference proteome</keyword>
<dbReference type="EMBL" id="RSCL01000001">
    <property type="protein sequence ID" value="RUT09880.1"/>
    <property type="molecule type" value="Genomic_DNA"/>
</dbReference>
<accession>A0A3S1AVE1</accession>
<reference evidence="1" key="1">
    <citation type="submission" date="2018-12" db="EMBL/GenBank/DDBJ databases">
        <authorList>
            <person name="Will S."/>
            <person name="Neumann-Schaal M."/>
            <person name="Henke P."/>
        </authorList>
    </citation>
    <scope>NUCLEOTIDE SEQUENCE</scope>
    <source>
        <strain evidence="1">PCC 7102</strain>
    </source>
</reference>
<dbReference type="Proteomes" id="UP000271624">
    <property type="component" value="Unassembled WGS sequence"/>
</dbReference>
<gene>
    <name evidence="1" type="ORF">DSM106972_003750</name>
</gene>
<comment type="caution">
    <text evidence="1">The sequence shown here is derived from an EMBL/GenBank/DDBJ whole genome shotgun (WGS) entry which is preliminary data.</text>
</comment>
<protein>
    <submittedName>
        <fullName evidence="1">Uncharacterized protein</fullName>
    </submittedName>
</protein>